<accession>A0A1M5NW76</accession>
<evidence type="ECO:0000313" key="2">
    <source>
        <dbReference type="EMBL" id="SHG93747.1"/>
    </source>
</evidence>
<protein>
    <submittedName>
        <fullName evidence="2">Uncharacterized protein</fullName>
    </submittedName>
</protein>
<keyword evidence="3" id="KW-1185">Reference proteome</keyword>
<evidence type="ECO:0000313" key="3">
    <source>
        <dbReference type="Proteomes" id="UP000184079"/>
    </source>
</evidence>
<feature type="region of interest" description="Disordered" evidence="1">
    <location>
        <begin position="1"/>
        <end position="45"/>
    </location>
</feature>
<evidence type="ECO:0000256" key="1">
    <source>
        <dbReference type="SAM" id="MobiDB-lite"/>
    </source>
</evidence>
<organism evidence="2 3">
    <name type="scientific">Virgibacillus chiguensis</name>
    <dbReference type="NCBI Taxonomy" id="411959"/>
    <lineage>
        <taxon>Bacteria</taxon>
        <taxon>Bacillati</taxon>
        <taxon>Bacillota</taxon>
        <taxon>Bacilli</taxon>
        <taxon>Bacillales</taxon>
        <taxon>Bacillaceae</taxon>
        <taxon>Virgibacillus</taxon>
    </lineage>
</organism>
<proteinExistence type="predicted"/>
<feature type="compositionally biased region" description="Basic and acidic residues" evidence="1">
    <location>
        <begin position="1"/>
        <end position="14"/>
    </location>
</feature>
<name>A0A1M5NW76_9BACI</name>
<reference evidence="3" key="1">
    <citation type="submission" date="2016-11" db="EMBL/GenBank/DDBJ databases">
        <authorList>
            <person name="Varghese N."/>
            <person name="Submissions S."/>
        </authorList>
    </citation>
    <scope>NUCLEOTIDE SEQUENCE [LARGE SCALE GENOMIC DNA]</scope>
    <source>
        <strain evidence="3">CGMCC 1.6496</strain>
    </source>
</reference>
<dbReference type="Proteomes" id="UP000184079">
    <property type="component" value="Unassembled WGS sequence"/>
</dbReference>
<dbReference type="EMBL" id="FQXD01000002">
    <property type="protein sequence ID" value="SHG93747.1"/>
    <property type="molecule type" value="Genomic_DNA"/>
</dbReference>
<dbReference type="RefSeq" id="WP_170861702.1">
    <property type="nucleotide sequence ID" value="NZ_FQXD01000002.1"/>
</dbReference>
<sequence>MSEQNKNRNKDKNKQNNQNKHNKLRPDVEFSRENPMNQEIKKQNR</sequence>
<gene>
    <name evidence="2" type="ORF">SAMN05421807_102364</name>
</gene>
<dbReference type="AlphaFoldDB" id="A0A1M5NW76"/>